<dbReference type="KEGG" id="ngr:NAEGRDRAFT_73204"/>
<keyword evidence="2" id="KW-0808">Transferase</keyword>
<dbReference type="InterPro" id="IPR000182">
    <property type="entry name" value="GNAT_dom"/>
</dbReference>
<dbReference type="GO" id="GO:0016747">
    <property type="term" value="F:acyltransferase activity, transferring groups other than amino-acyl groups"/>
    <property type="evidence" value="ECO:0007669"/>
    <property type="project" value="InterPro"/>
</dbReference>
<dbReference type="InParanoid" id="D2VW05"/>
<dbReference type="GeneID" id="8850849"/>
<keyword evidence="3" id="KW-1185">Reference proteome</keyword>
<sequence length="352" mass="40862">MSITYSLPSIDENSHTITFYTDTLKFYNDCLAFLLENSASNNYQIGLMKSMVDNPERFTIDRRFLMVVHQKGEIERVVTWFPPQLMVFSFPDEKQLLETRKIVARGVLKMFCSVDYRNLRISNNSDVLSFDQFEEIVKKFDRKLTGFWSTEESLFLCEEYVSNFDPGMNPSPSYKIQVKMMSYSLIRDHLTLPPKETNYELKFLDTTNENLTKHCANMIHRFCKICFPAIVPSEQFILENMLLRPSQKGNTFYVTMKGNSNPIAIALATPIPSACRITHVFTEEEYRGRGIASFLIQSMSMQLFERKEEGGNQLFKWMFLTADSSNPTSNGVYVRSGFKEETEFTLCDINYN</sequence>
<dbReference type="Pfam" id="PF00583">
    <property type="entry name" value="Acetyltransf_1"/>
    <property type="match status" value="1"/>
</dbReference>
<dbReference type="PROSITE" id="PS51186">
    <property type="entry name" value="GNAT"/>
    <property type="match status" value="1"/>
</dbReference>
<dbReference type="Gene3D" id="3.40.630.30">
    <property type="match status" value="1"/>
</dbReference>
<evidence type="ECO:0000259" key="1">
    <source>
        <dbReference type="PROSITE" id="PS51186"/>
    </source>
</evidence>
<evidence type="ECO:0000313" key="3">
    <source>
        <dbReference type="Proteomes" id="UP000006671"/>
    </source>
</evidence>
<dbReference type="CDD" id="cd04301">
    <property type="entry name" value="NAT_SF"/>
    <property type="match status" value="1"/>
</dbReference>
<name>D2VW05_NAEGR</name>
<gene>
    <name evidence="2" type="ORF">NAEGRDRAFT_73204</name>
</gene>
<dbReference type="RefSeq" id="XP_002671739.1">
    <property type="nucleotide sequence ID" value="XM_002671693.1"/>
</dbReference>
<organism evidence="3">
    <name type="scientific">Naegleria gruberi</name>
    <name type="common">Amoeba</name>
    <dbReference type="NCBI Taxonomy" id="5762"/>
    <lineage>
        <taxon>Eukaryota</taxon>
        <taxon>Discoba</taxon>
        <taxon>Heterolobosea</taxon>
        <taxon>Tetramitia</taxon>
        <taxon>Eutetramitia</taxon>
        <taxon>Vahlkampfiidae</taxon>
        <taxon>Naegleria</taxon>
    </lineage>
</organism>
<dbReference type="Proteomes" id="UP000006671">
    <property type="component" value="Unassembled WGS sequence"/>
</dbReference>
<proteinExistence type="predicted"/>
<dbReference type="SUPFAM" id="SSF55729">
    <property type="entry name" value="Acyl-CoA N-acyltransferases (Nat)"/>
    <property type="match status" value="1"/>
</dbReference>
<evidence type="ECO:0000313" key="2">
    <source>
        <dbReference type="EMBL" id="EFC38995.1"/>
    </source>
</evidence>
<reference evidence="2 3" key="1">
    <citation type="journal article" date="2010" name="Cell">
        <title>The genome of Naegleria gruberi illuminates early eukaryotic versatility.</title>
        <authorList>
            <person name="Fritz-Laylin L.K."/>
            <person name="Prochnik S.E."/>
            <person name="Ginger M.L."/>
            <person name="Dacks J.B."/>
            <person name="Carpenter M.L."/>
            <person name="Field M.C."/>
            <person name="Kuo A."/>
            <person name="Paredez A."/>
            <person name="Chapman J."/>
            <person name="Pham J."/>
            <person name="Shu S."/>
            <person name="Neupane R."/>
            <person name="Cipriano M."/>
            <person name="Mancuso J."/>
            <person name="Tu H."/>
            <person name="Salamov A."/>
            <person name="Lindquist E."/>
            <person name="Shapiro H."/>
            <person name="Lucas S."/>
            <person name="Grigoriev I.V."/>
            <person name="Cande W.Z."/>
            <person name="Fulton C."/>
            <person name="Rokhsar D.S."/>
            <person name="Dawson S.C."/>
        </authorList>
    </citation>
    <scope>NUCLEOTIDE SEQUENCE [LARGE SCALE GENOMIC DNA]</scope>
    <source>
        <strain evidence="2 3">NEG-M</strain>
    </source>
</reference>
<dbReference type="AlphaFoldDB" id="D2VW05"/>
<dbReference type="VEuPathDB" id="AmoebaDB:NAEGRDRAFT_73204"/>
<dbReference type="EMBL" id="GG738903">
    <property type="protein sequence ID" value="EFC38995.1"/>
    <property type="molecule type" value="Genomic_DNA"/>
</dbReference>
<feature type="domain" description="N-acetyltransferase" evidence="1">
    <location>
        <begin position="206"/>
        <end position="352"/>
    </location>
</feature>
<accession>D2VW05</accession>
<protein>
    <submittedName>
        <fullName evidence="2">GCN5-related N-acetyltransferase</fullName>
    </submittedName>
</protein>
<dbReference type="InterPro" id="IPR016181">
    <property type="entry name" value="Acyl_CoA_acyltransferase"/>
</dbReference>